<proteinExistence type="predicted"/>
<dbReference type="Proteomes" id="UP000315010">
    <property type="component" value="Unassembled WGS sequence"/>
</dbReference>
<organism evidence="1 2">
    <name type="scientific">Novipirellula herctigrandis</name>
    <dbReference type="NCBI Taxonomy" id="2527986"/>
    <lineage>
        <taxon>Bacteria</taxon>
        <taxon>Pseudomonadati</taxon>
        <taxon>Planctomycetota</taxon>
        <taxon>Planctomycetia</taxon>
        <taxon>Pirellulales</taxon>
        <taxon>Pirellulaceae</taxon>
        <taxon>Novipirellula</taxon>
    </lineage>
</organism>
<name>A0A5C5Z8V0_9BACT</name>
<comment type="caution">
    <text evidence="1">The sequence shown here is derived from an EMBL/GenBank/DDBJ whole genome shotgun (WGS) entry which is preliminary data.</text>
</comment>
<evidence type="ECO:0000313" key="2">
    <source>
        <dbReference type="Proteomes" id="UP000315010"/>
    </source>
</evidence>
<dbReference type="AlphaFoldDB" id="A0A5C5Z8V0"/>
<dbReference type="EMBL" id="SJPJ01000001">
    <property type="protein sequence ID" value="TWT83789.1"/>
    <property type="molecule type" value="Genomic_DNA"/>
</dbReference>
<gene>
    <name evidence="1" type="ORF">CA13_52600</name>
</gene>
<accession>A0A5C5Z8V0</accession>
<sequence length="41" mass="4462">MLVPAIICALEEGQATRVFRENIGEKVSDIGEKVSDTDLVD</sequence>
<keyword evidence="2" id="KW-1185">Reference proteome</keyword>
<protein>
    <submittedName>
        <fullName evidence="1">Uncharacterized protein</fullName>
    </submittedName>
</protein>
<reference evidence="1 2" key="1">
    <citation type="submission" date="2019-02" db="EMBL/GenBank/DDBJ databases">
        <title>Deep-cultivation of Planctomycetes and their phenomic and genomic characterization uncovers novel biology.</title>
        <authorList>
            <person name="Wiegand S."/>
            <person name="Jogler M."/>
            <person name="Boedeker C."/>
            <person name="Pinto D."/>
            <person name="Vollmers J."/>
            <person name="Rivas-Marin E."/>
            <person name="Kohn T."/>
            <person name="Peeters S.H."/>
            <person name="Heuer A."/>
            <person name="Rast P."/>
            <person name="Oberbeckmann S."/>
            <person name="Bunk B."/>
            <person name="Jeske O."/>
            <person name="Meyerdierks A."/>
            <person name="Storesund J.E."/>
            <person name="Kallscheuer N."/>
            <person name="Luecker S."/>
            <person name="Lage O.M."/>
            <person name="Pohl T."/>
            <person name="Merkel B.J."/>
            <person name="Hornburger P."/>
            <person name="Mueller R.-W."/>
            <person name="Bruemmer F."/>
            <person name="Labrenz M."/>
            <person name="Spormann A.M."/>
            <person name="Op Den Camp H."/>
            <person name="Overmann J."/>
            <person name="Amann R."/>
            <person name="Jetten M.S.M."/>
            <person name="Mascher T."/>
            <person name="Medema M.H."/>
            <person name="Devos D.P."/>
            <person name="Kaster A.-K."/>
            <person name="Ovreas L."/>
            <person name="Rohde M."/>
            <person name="Galperin M.Y."/>
            <person name="Jogler C."/>
        </authorList>
    </citation>
    <scope>NUCLEOTIDE SEQUENCE [LARGE SCALE GENOMIC DNA]</scope>
    <source>
        <strain evidence="1 2">CA13</strain>
    </source>
</reference>
<evidence type="ECO:0000313" key="1">
    <source>
        <dbReference type="EMBL" id="TWT83789.1"/>
    </source>
</evidence>